<evidence type="ECO:0000313" key="2">
    <source>
        <dbReference type="Proteomes" id="UP000198951"/>
    </source>
</evidence>
<evidence type="ECO:0008006" key="3">
    <source>
        <dbReference type="Google" id="ProtNLM"/>
    </source>
</evidence>
<dbReference type="STRING" id="150146.SAMN05443667_11238"/>
<gene>
    <name evidence="1" type="ORF">SAMN05443667_11238</name>
</gene>
<dbReference type="InterPro" id="IPR011050">
    <property type="entry name" value="Pectin_lyase_fold/virulence"/>
</dbReference>
<reference evidence="2" key="1">
    <citation type="submission" date="2016-10" db="EMBL/GenBank/DDBJ databases">
        <authorList>
            <person name="Varghese N."/>
            <person name="Submissions S."/>
        </authorList>
    </citation>
    <scope>NUCLEOTIDE SEQUENCE [LARGE SCALE GENOMIC DNA]</scope>
    <source>
        <strain evidence="2">DSM 22376</strain>
    </source>
</reference>
<evidence type="ECO:0000313" key="1">
    <source>
        <dbReference type="EMBL" id="SEA92750.1"/>
    </source>
</evidence>
<dbReference type="InterPro" id="IPR012334">
    <property type="entry name" value="Pectin_lyas_fold"/>
</dbReference>
<proteinExistence type="predicted"/>
<dbReference type="EMBL" id="FNRD01000012">
    <property type="protein sequence ID" value="SEA92750.1"/>
    <property type="molecule type" value="Genomic_DNA"/>
</dbReference>
<sequence>MKPFHKNIKIENNIFNPSDYPILYAASVDGLSFSNNTIKRSFAFTPWYPEKYNFRFVACKKVEIIGNKIGNGVLGKNILLKGMKREELNLKNTELCVEMTDLN</sequence>
<dbReference type="OrthoDB" id="9807299at2"/>
<organism evidence="1 2">
    <name type="scientific">Flavobacterium gillisiae</name>
    <dbReference type="NCBI Taxonomy" id="150146"/>
    <lineage>
        <taxon>Bacteria</taxon>
        <taxon>Pseudomonadati</taxon>
        <taxon>Bacteroidota</taxon>
        <taxon>Flavobacteriia</taxon>
        <taxon>Flavobacteriales</taxon>
        <taxon>Flavobacteriaceae</taxon>
        <taxon>Flavobacterium</taxon>
    </lineage>
</organism>
<keyword evidence="2" id="KW-1185">Reference proteome</keyword>
<dbReference type="Proteomes" id="UP000198951">
    <property type="component" value="Unassembled WGS sequence"/>
</dbReference>
<dbReference type="AlphaFoldDB" id="A0A1H4F752"/>
<name>A0A1H4F752_9FLAO</name>
<dbReference type="RefSeq" id="WP_091092229.1">
    <property type="nucleotide sequence ID" value="NZ_FNRD01000012.1"/>
</dbReference>
<dbReference type="SUPFAM" id="SSF51126">
    <property type="entry name" value="Pectin lyase-like"/>
    <property type="match status" value="1"/>
</dbReference>
<accession>A0A1H4F752</accession>
<protein>
    <recommendedName>
        <fullName evidence="3">Right handed beta helix region</fullName>
    </recommendedName>
</protein>
<dbReference type="Gene3D" id="2.160.20.10">
    <property type="entry name" value="Single-stranded right-handed beta-helix, Pectin lyase-like"/>
    <property type="match status" value="1"/>
</dbReference>